<feature type="coiled-coil region" evidence="1">
    <location>
        <begin position="10"/>
        <end position="44"/>
    </location>
</feature>
<gene>
    <name evidence="3" type="ORF">PCOR1329_LOCUS70021</name>
</gene>
<dbReference type="EMBL" id="CAUYUJ010019223">
    <property type="protein sequence ID" value="CAK0889512.1"/>
    <property type="molecule type" value="Genomic_DNA"/>
</dbReference>
<keyword evidence="1" id="KW-0175">Coiled coil</keyword>
<feature type="region of interest" description="Disordered" evidence="2">
    <location>
        <begin position="401"/>
        <end position="446"/>
    </location>
</feature>
<protein>
    <submittedName>
        <fullName evidence="3">Uncharacterized protein</fullName>
    </submittedName>
</protein>
<keyword evidence="4" id="KW-1185">Reference proteome</keyword>
<feature type="coiled-coil region" evidence="1">
    <location>
        <begin position="222"/>
        <end position="249"/>
    </location>
</feature>
<evidence type="ECO:0000256" key="2">
    <source>
        <dbReference type="SAM" id="MobiDB-lite"/>
    </source>
</evidence>
<organism evidence="3 4">
    <name type="scientific">Prorocentrum cordatum</name>
    <dbReference type="NCBI Taxonomy" id="2364126"/>
    <lineage>
        <taxon>Eukaryota</taxon>
        <taxon>Sar</taxon>
        <taxon>Alveolata</taxon>
        <taxon>Dinophyceae</taxon>
        <taxon>Prorocentrales</taxon>
        <taxon>Prorocentraceae</taxon>
        <taxon>Prorocentrum</taxon>
    </lineage>
</organism>
<feature type="compositionally biased region" description="Gly residues" evidence="2">
    <location>
        <begin position="418"/>
        <end position="427"/>
    </location>
</feature>
<accession>A0ABN9WVB4</accession>
<feature type="compositionally biased region" description="Basic and acidic residues" evidence="2">
    <location>
        <begin position="530"/>
        <end position="551"/>
    </location>
</feature>
<feature type="region of interest" description="Disordered" evidence="2">
    <location>
        <begin position="469"/>
        <end position="504"/>
    </location>
</feature>
<reference evidence="3" key="1">
    <citation type="submission" date="2023-10" db="EMBL/GenBank/DDBJ databases">
        <authorList>
            <person name="Chen Y."/>
            <person name="Shah S."/>
            <person name="Dougan E. K."/>
            <person name="Thang M."/>
            <person name="Chan C."/>
        </authorList>
    </citation>
    <scope>NUCLEOTIDE SEQUENCE [LARGE SCALE GENOMIC DNA]</scope>
</reference>
<feature type="compositionally biased region" description="Low complexity" evidence="2">
    <location>
        <begin position="552"/>
        <end position="569"/>
    </location>
</feature>
<feature type="compositionally biased region" description="Low complexity" evidence="2">
    <location>
        <begin position="128"/>
        <end position="139"/>
    </location>
</feature>
<dbReference type="Proteomes" id="UP001189429">
    <property type="component" value="Unassembled WGS sequence"/>
</dbReference>
<comment type="caution">
    <text evidence="3">The sequence shown here is derived from an EMBL/GenBank/DDBJ whole genome shotgun (WGS) entry which is preliminary data.</text>
</comment>
<name>A0ABN9WVB4_9DINO</name>
<feature type="region of interest" description="Disordered" evidence="2">
    <location>
        <begin position="659"/>
        <end position="681"/>
    </location>
</feature>
<feature type="region of interest" description="Disordered" evidence="2">
    <location>
        <begin position="128"/>
        <end position="151"/>
    </location>
</feature>
<evidence type="ECO:0000313" key="3">
    <source>
        <dbReference type="EMBL" id="CAK0889512.1"/>
    </source>
</evidence>
<proteinExistence type="predicted"/>
<feature type="region of interest" description="Disordered" evidence="2">
    <location>
        <begin position="530"/>
        <end position="569"/>
    </location>
</feature>
<evidence type="ECO:0000313" key="4">
    <source>
        <dbReference type="Proteomes" id="UP001189429"/>
    </source>
</evidence>
<sequence>MMMPTAEAPAQGLEAAYEQLANLRKDLAAREERMARRVESERKERQTAILELKRDLAKQQTGDLDAQEARILRRLEGDRREHRASLTEIRRDLSMQQEQRCQIASLRRDISSVQAALVKSAHCAPPGAAEEAASPWRPAAAPPEPADEGVVDRPGAERLAFGDLRDRLALLEDGLARLQREVSSAAAPPQQQVEEALQEARLGIDRLGRDFEQERSDRCGSLAEVRRALRAVEEAQQRTERRLAEILESPPAALGGARAQPLSEVLGSSEHVALAACVGELDAELRVELAALIDSKMKGIQREVNEQLRSSKVELHEDVADWRSQLGALSSRVVKLEEARLDHRIGVLETAQQHSAIYGARPILEEGTVTIASVGEPACDLGILRTSSVANLHDSFLAAHEQEVSPPAPAPTVPAGAGPSGLAGGARPGSADCRGGRGGASSVTESAGTSSAVAAAWVQELDVSCSCSMASAPRPSAEDPAQAALPLGGGDPQGSCSELPTARQPPKVADTLKERLAGLVDQVRETLHQADFSKKAGARETPFDSPKKETAARSPPAAPGPGASASLVPAGPVHAAPAATAAPQDVLPGLGRPSWAAVVPVAAAPHAVLRAEIIHAPRRVMSPLRGASPVRRATSPLRCCPPLAASALLPAPPVSLLVGGGPSPSPARSTAALPAGMPRAQ</sequence>
<evidence type="ECO:0000256" key="1">
    <source>
        <dbReference type="SAM" id="Coils"/>
    </source>
</evidence>